<evidence type="ECO:0000256" key="15">
    <source>
        <dbReference type="ARBA" id="ARBA00023273"/>
    </source>
</evidence>
<gene>
    <name evidence="18" type="ORF">SPPG_00228</name>
</gene>
<dbReference type="AlphaFoldDB" id="A0A0L0HUC2"/>
<dbReference type="PANTHER" id="PTHR31441">
    <property type="entry name" value="FOLLICULIN FAMILY MEMBER"/>
    <property type="match status" value="1"/>
</dbReference>
<dbReference type="OMA" id="LWASLHC"/>
<keyword evidence="10" id="KW-0963">Cytoplasm</keyword>
<reference evidence="18 19" key="1">
    <citation type="submission" date="2009-08" db="EMBL/GenBank/DDBJ databases">
        <title>The Genome Sequence of Spizellomyces punctatus strain DAOM BR117.</title>
        <authorList>
            <consortium name="The Broad Institute Genome Sequencing Platform"/>
            <person name="Russ C."/>
            <person name="Cuomo C."/>
            <person name="Shea T."/>
            <person name="Young S.K."/>
            <person name="Zeng Q."/>
            <person name="Koehrsen M."/>
            <person name="Haas B."/>
            <person name="Borodovsky M."/>
            <person name="Guigo R."/>
            <person name="Alvarado L."/>
            <person name="Berlin A."/>
            <person name="Bochicchio J."/>
            <person name="Borenstein D."/>
            <person name="Chapman S."/>
            <person name="Chen Z."/>
            <person name="Engels R."/>
            <person name="Freedman E."/>
            <person name="Gellesch M."/>
            <person name="Goldberg J."/>
            <person name="Griggs A."/>
            <person name="Gujja S."/>
            <person name="Heiman D."/>
            <person name="Hepburn T."/>
            <person name="Howarth C."/>
            <person name="Jen D."/>
            <person name="Larson L."/>
            <person name="Lewis B."/>
            <person name="Mehta T."/>
            <person name="Park D."/>
            <person name="Pearson M."/>
            <person name="Roberts A."/>
            <person name="Saif S."/>
            <person name="Shenoy N."/>
            <person name="Sisk P."/>
            <person name="Stolte C."/>
            <person name="Sykes S."/>
            <person name="Thomson T."/>
            <person name="Walk T."/>
            <person name="White J."/>
            <person name="Yandava C."/>
            <person name="Burger G."/>
            <person name="Gray M.W."/>
            <person name="Holland P.W.H."/>
            <person name="King N."/>
            <person name="Lang F.B.F."/>
            <person name="Roger A.J."/>
            <person name="Ruiz-Trillo I."/>
            <person name="Lander E."/>
            <person name="Nusbaum C."/>
        </authorList>
    </citation>
    <scope>NUCLEOTIDE SEQUENCE [LARGE SCALE GENOMIC DNA]</scope>
    <source>
        <strain evidence="18 19">DAOM BR117</strain>
    </source>
</reference>
<dbReference type="InterPro" id="IPR037521">
    <property type="entry name" value="FLCN/SMCR8_DENN"/>
</dbReference>
<dbReference type="InterPro" id="IPR044886">
    <property type="entry name" value="FLCN_DENN_C_sf"/>
</dbReference>
<dbReference type="STRING" id="645134.A0A0L0HUC2"/>
<evidence type="ECO:0000256" key="13">
    <source>
        <dbReference type="ARBA" id="ARBA00023228"/>
    </source>
</evidence>
<dbReference type="PANTHER" id="PTHR31441:SF2">
    <property type="entry name" value="FOLLICULIN"/>
    <property type="match status" value="1"/>
</dbReference>
<dbReference type="GO" id="GO:0005829">
    <property type="term" value="C:cytosol"/>
    <property type="evidence" value="ECO:0007669"/>
    <property type="project" value="UniProtKB-SubCell"/>
</dbReference>
<dbReference type="eggNOG" id="KOG3715">
    <property type="taxonomic scope" value="Eukaryota"/>
</dbReference>
<name>A0A0L0HUC2_SPIPD</name>
<evidence type="ECO:0000256" key="8">
    <source>
        <dbReference type="ARBA" id="ARBA00021824"/>
    </source>
</evidence>
<dbReference type="Gene3D" id="1.10.10.1730">
    <property type="entry name" value="Folliculin"/>
    <property type="match status" value="1"/>
</dbReference>
<dbReference type="OrthoDB" id="5599713at2759"/>
<proteinExistence type="inferred from homology"/>
<dbReference type="GO" id="GO:1904263">
    <property type="term" value="P:positive regulation of TORC1 signaling"/>
    <property type="evidence" value="ECO:0007669"/>
    <property type="project" value="TreeGrafter"/>
</dbReference>
<comment type="similarity">
    <text evidence="7">Belongs to the folliculin family.</text>
</comment>
<evidence type="ECO:0000256" key="5">
    <source>
        <dbReference type="ARBA" id="ARBA00004514"/>
    </source>
</evidence>
<evidence type="ECO:0000256" key="14">
    <source>
        <dbReference type="ARBA" id="ARBA00023242"/>
    </source>
</evidence>
<dbReference type="InterPro" id="IPR037520">
    <property type="entry name" value="Folliculin/SMCR8_longin"/>
</dbReference>
<evidence type="ECO:0000256" key="4">
    <source>
        <dbReference type="ARBA" id="ARBA00004300"/>
    </source>
</evidence>
<dbReference type="GO" id="GO:0005634">
    <property type="term" value="C:nucleus"/>
    <property type="evidence" value="ECO:0007669"/>
    <property type="project" value="UniProtKB-SubCell"/>
</dbReference>
<keyword evidence="13" id="KW-0458">Lysosome</keyword>
<dbReference type="Pfam" id="PF11704">
    <property type="entry name" value="Folliculin"/>
    <property type="match status" value="1"/>
</dbReference>
<protein>
    <recommendedName>
        <fullName evidence="8">Folliculin</fullName>
    </recommendedName>
</protein>
<dbReference type="Proteomes" id="UP000053201">
    <property type="component" value="Unassembled WGS sequence"/>
</dbReference>
<evidence type="ECO:0000256" key="6">
    <source>
        <dbReference type="ARBA" id="ARBA00004656"/>
    </source>
</evidence>
<evidence type="ECO:0000256" key="10">
    <source>
        <dbReference type="ARBA" id="ARBA00022490"/>
    </source>
</evidence>
<evidence type="ECO:0000256" key="1">
    <source>
        <dbReference type="ARBA" id="ARBA00004123"/>
    </source>
</evidence>
<comment type="subcellular location">
    <subcellularLocation>
        <location evidence="2">Cell projection</location>
        <location evidence="2">Cilium</location>
    </subcellularLocation>
    <subcellularLocation>
        <location evidence="4">Cytoplasm</location>
        <location evidence="4">Cytoskeleton</location>
        <location evidence="4">Microtubule organizing center</location>
        <location evidence="4">Centrosome</location>
    </subcellularLocation>
    <subcellularLocation>
        <location evidence="3">Cytoplasm</location>
        <location evidence="3">Cytoskeleton</location>
        <location evidence="3">Spindle</location>
    </subcellularLocation>
    <subcellularLocation>
        <location evidence="5">Cytoplasm</location>
        <location evidence="5">Cytosol</location>
    </subcellularLocation>
    <subcellularLocation>
        <location evidence="6">Lysosome membrane</location>
    </subcellularLocation>
    <subcellularLocation>
        <location evidence="1">Nucleus</location>
    </subcellularLocation>
</comment>
<dbReference type="GO" id="GO:0005929">
    <property type="term" value="C:cilium"/>
    <property type="evidence" value="ECO:0007669"/>
    <property type="project" value="UniProtKB-SubCell"/>
</dbReference>
<dbReference type="GO" id="GO:0005819">
    <property type="term" value="C:spindle"/>
    <property type="evidence" value="ECO:0007669"/>
    <property type="project" value="UniProtKB-SubCell"/>
</dbReference>
<evidence type="ECO:0000259" key="17">
    <source>
        <dbReference type="PROSITE" id="PS51834"/>
    </source>
</evidence>
<evidence type="ECO:0000256" key="3">
    <source>
        <dbReference type="ARBA" id="ARBA00004186"/>
    </source>
</evidence>
<dbReference type="GeneID" id="27683972"/>
<evidence type="ECO:0000313" key="18">
    <source>
        <dbReference type="EMBL" id="KND04500.1"/>
    </source>
</evidence>
<evidence type="ECO:0000256" key="9">
    <source>
        <dbReference type="ARBA" id="ARBA00022468"/>
    </source>
</evidence>
<evidence type="ECO:0000256" key="16">
    <source>
        <dbReference type="SAM" id="MobiDB-lite"/>
    </source>
</evidence>
<sequence length="533" mass="59943">MLPQNVSKVEFSNCVALAVFCEVHGPALVCCTHTVRGQEAGKQAIDERPPLTSPVDAESSVTVCSGCSIGFPPIQVVNGETQAILTGTNQGYVSWDTDADEDVAHVSGRFPYYPELYSSVRQACVQSLSCEFCPGREGPILFGDDTTGCALSYMFKVRDTQARGFQRWYTFLFISKDRHFLVASWPFLVSKFRSLSGELQTKAEALFAAERAALEGTEGFLHRQHSFGVSSPEHFLRRRGNQALRSLSELVDLPDLSFRLHSVFSWSLQAFARRVHELHAEGRIMTGTFTEDLCDPDNNSTNANETLTGSTNPNTQPSKYVDQYSQLETWFGVDNCTRLLFHVVVGDQIIVKSQSKDLVASLLRYFKQFIPSFCCSMMEYSMEYVEPFHCNLLGMAPGSLIPLESDLSHIVLLDIHDPLMPIEGPHMTLPYNIVFPEGGDDEGGRCTLVRELRKILKLHLSEDALKLHLTFLRESWLNKAKLFYKFVKSGGAENHTRLQEFLRSIRAVESDLPVLRFWTKGLGNDSRRKMLHE</sequence>
<dbReference type="PROSITE" id="PS51834">
    <property type="entry name" value="DENN_FLCN_SMCR8"/>
    <property type="match status" value="1"/>
</dbReference>
<organism evidence="18 19">
    <name type="scientific">Spizellomyces punctatus (strain DAOM BR117)</name>
    <dbReference type="NCBI Taxonomy" id="645134"/>
    <lineage>
        <taxon>Eukaryota</taxon>
        <taxon>Fungi</taxon>
        <taxon>Fungi incertae sedis</taxon>
        <taxon>Chytridiomycota</taxon>
        <taxon>Chytridiomycota incertae sedis</taxon>
        <taxon>Chytridiomycetes</taxon>
        <taxon>Spizellomycetales</taxon>
        <taxon>Spizellomycetaceae</taxon>
        <taxon>Spizellomyces</taxon>
    </lineage>
</organism>
<keyword evidence="14" id="KW-0539">Nucleus</keyword>
<dbReference type="InterPro" id="IPR032035">
    <property type="entry name" value="Folliculin_DENN"/>
</dbReference>
<dbReference type="Pfam" id="PF16692">
    <property type="entry name" value="Folliculin_C"/>
    <property type="match status" value="1"/>
</dbReference>
<dbReference type="GO" id="GO:0005096">
    <property type="term" value="F:GTPase activator activity"/>
    <property type="evidence" value="ECO:0007669"/>
    <property type="project" value="UniProtKB-KW"/>
</dbReference>
<evidence type="ECO:0000313" key="19">
    <source>
        <dbReference type="Proteomes" id="UP000053201"/>
    </source>
</evidence>
<keyword evidence="15" id="KW-0966">Cell projection</keyword>
<dbReference type="InParanoid" id="A0A0L0HUC2"/>
<keyword evidence="11" id="KW-0472">Membrane</keyword>
<keyword evidence="12" id="KW-0206">Cytoskeleton</keyword>
<feature type="region of interest" description="Disordered" evidence="16">
    <location>
        <begin position="295"/>
        <end position="317"/>
    </location>
</feature>
<dbReference type="Gene3D" id="3.40.50.12430">
    <property type="match status" value="1"/>
</dbReference>
<accession>A0A0L0HUC2</accession>
<keyword evidence="9" id="KW-0343">GTPase activation</keyword>
<evidence type="ECO:0000256" key="12">
    <source>
        <dbReference type="ARBA" id="ARBA00023212"/>
    </source>
</evidence>
<keyword evidence="19" id="KW-1185">Reference proteome</keyword>
<feature type="compositionally biased region" description="Polar residues" evidence="16">
    <location>
        <begin position="297"/>
        <end position="317"/>
    </location>
</feature>
<evidence type="ECO:0000256" key="7">
    <source>
        <dbReference type="ARBA" id="ARBA00009987"/>
    </source>
</evidence>
<dbReference type="RefSeq" id="XP_016612539.1">
    <property type="nucleotide sequence ID" value="XM_016748560.1"/>
</dbReference>
<dbReference type="EMBL" id="KQ257450">
    <property type="protein sequence ID" value="KND04500.1"/>
    <property type="molecule type" value="Genomic_DNA"/>
</dbReference>
<evidence type="ECO:0000256" key="2">
    <source>
        <dbReference type="ARBA" id="ARBA00004138"/>
    </source>
</evidence>
<dbReference type="InterPro" id="IPR021713">
    <property type="entry name" value="Folliculin"/>
</dbReference>
<feature type="domain" description="UDENN FLCN/SMCR8-type" evidence="17">
    <location>
        <begin position="83"/>
        <end position="523"/>
    </location>
</feature>
<dbReference type="VEuPathDB" id="FungiDB:SPPG_00228"/>
<evidence type="ECO:0000256" key="11">
    <source>
        <dbReference type="ARBA" id="ARBA00023136"/>
    </source>
</evidence>